<dbReference type="Pfam" id="PF02875">
    <property type="entry name" value="Mur_ligase_C"/>
    <property type="match status" value="1"/>
</dbReference>
<feature type="domain" description="Mur ligase C-terminal" evidence="4">
    <location>
        <begin position="268"/>
        <end position="392"/>
    </location>
</feature>
<proteinExistence type="predicted"/>
<dbReference type="InterPro" id="IPR013221">
    <property type="entry name" value="Mur_ligase_cen"/>
</dbReference>
<dbReference type="STRING" id="1801992.A2Y98_02705"/>
<evidence type="ECO:0000256" key="1">
    <source>
        <dbReference type="ARBA" id="ARBA00022598"/>
    </source>
</evidence>
<feature type="domain" description="Mur ligase central" evidence="5">
    <location>
        <begin position="94"/>
        <end position="245"/>
    </location>
</feature>
<sequence>MKSIIERILKRLAADVLRKYKPKIIGVTGSMGKTSTKEAIFAVLGEKFFVWRNVKNYNNEIGVPLTILGQESGGRSPFRWLAVILKSLKLIFFRSQYPQILILEMGADKPGDIQYLMSFVDPNAGVITGIGEVPVHVEYFKSPIQVAREKSGLIRFLKEDDFAILNFDDKLVKDMASKTKGKILSYGFSEGVQVRATNYQLNIALDPSLSGISFKIEYEGKVMPIRKEGIFGQHQIYSMLAACAMGLALNMNLAEIAEGLRSYRSPKGRLQILEGIKSTWILDDTYNASPSATISALETLTKFEGRRRIAVLGDMLELGEFTESMHRLVGEKAYECADYFFTVGDRMRFAAEAAEQKGMKKHKIFWFETADGARMPLQMTIQKGDVILVKGSQGMRMEKIVEEIMAHPEKAGELLVRQEAKWKKR</sequence>
<dbReference type="InterPro" id="IPR036565">
    <property type="entry name" value="Mur-like_cat_sf"/>
</dbReference>
<comment type="caution">
    <text evidence="6">The sequence shown here is derived from an EMBL/GenBank/DDBJ whole genome shotgun (WGS) entry which is preliminary data.</text>
</comment>
<feature type="domain" description="Mur ligase central" evidence="5">
    <location>
        <begin position="27"/>
        <end position="68"/>
    </location>
</feature>
<reference evidence="6 7" key="1">
    <citation type="journal article" date="2016" name="Nat. Commun.">
        <title>Thousands of microbial genomes shed light on interconnected biogeochemical processes in an aquifer system.</title>
        <authorList>
            <person name="Anantharaman K."/>
            <person name="Brown C.T."/>
            <person name="Hug L.A."/>
            <person name="Sharon I."/>
            <person name="Castelle C.J."/>
            <person name="Probst A.J."/>
            <person name="Thomas B.C."/>
            <person name="Singh A."/>
            <person name="Wilkins M.J."/>
            <person name="Karaoz U."/>
            <person name="Brodie E.L."/>
            <person name="Williams K.H."/>
            <person name="Hubbard S.S."/>
            <person name="Banfield J.F."/>
        </authorList>
    </citation>
    <scope>NUCLEOTIDE SEQUENCE [LARGE SCALE GENOMIC DNA]</scope>
</reference>
<keyword evidence="2" id="KW-0547">Nucleotide-binding</keyword>
<dbReference type="Proteomes" id="UP000179099">
    <property type="component" value="Unassembled WGS sequence"/>
</dbReference>
<dbReference type="Pfam" id="PF08245">
    <property type="entry name" value="Mur_ligase_M"/>
    <property type="match status" value="2"/>
</dbReference>
<dbReference type="InterPro" id="IPR004101">
    <property type="entry name" value="Mur_ligase_C"/>
</dbReference>
<gene>
    <name evidence="6" type="ORF">A2Y98_02705</name>
</gene>
<dbReference type="PANTHER" id="PTHR43024:SF1">
    <property type="entry name" value="UDP-N-ACETYLMURAMOYL-TRIPEPTIDE--D-ALANYL-D-ALANINE LIGASE"/>
    <property type="match status" value="1"/>
</dbReference>
<dbReference type="PANTHER" id="PTHR43024">
    <property type="entry name" value="UDP-N-ACETYLMURAMOYL-TRIPEPTIDE--D-ALANYL-D-ALANINE LIGASE"/>
    <property type="match status" value="1"/>
</dbReference>
<dbReference type="GO" id="GO:0016881">
    <property type="term" value="F:acid-amino acid ligase activity"/>
    <property type="evidence" value="ECO:0007669"/>
    <property type="project" value="InterPro"/>
</dbReference>
<evidence type="ECO:0000259" key="4">
    <source>
        <dbReference type="Pfam" id="PF02875"/>
    </source>
</evidence>
<evidence type="ECO:0000256" key="3">
    <source>
        <dbReference type="ARBA" id="ARBA00022840"/>
    </source>
</evidence>
<evidence type="ECO:0008006" key="8">
    <source>
        <dbReference type="Google" id="ProtNLM"/>
    </source>
</evidence>
<dbReference type="AlphaFoldDB" id="A0A1G2F858"/>
<dbReference type="Gene3D" id="3.90.190.20">
    <property type="entry name" value="Mur ligase, C-terminal domain"/>
    <property type="match status" value="1"/>
</dbReference>
<evidence type="ECO:0000313" key="6">
    <source>
        <dbReference type="EMBL" id="OGZ33810.1"/>
    </source>
</evidence>
<dbReference type="EMBL" id="MHMW01000025">
    <property type="protein sequence ID" value="OGZ33810.1"/>
    <property type="molecule type" value="Genomic_DNA"/>
</dbReference>
<dbReference type="SUPFAM" id="SSF53244">
    <property type="entry name" value="MurD-like peptide ligases, peptide-binding domain"/>
    <property type="match status" value="1"/>
</dbReference>
<dbReference type="InterPro" id="IPR051046">
    <property type="entry name" value="MurCDEF_CellWall_CoF430Synth"/>
</dbReference>
<keyword evidence="3" id="KW-0067">ATP-binding</keyword>
<evidence type="ECO:0000259" key="5">
    <source>
        <dbReference type="Pfam" id="PF08245"/>
    </source>
</evidence>
<keyword evidence="1" id="KW-0436">Ligase</keyword>
<accession>A0A1G2F858</accession>
<dbReference type="GO" id="GO:0005524">
    <property type="term" value="F:ATP binding"/>
    <property type="evidence" value="ECO:0007669"/>
    <property type="project" value="UniProtKB-KW"/>
</dbReference>
<organism evidence="6 7">
    <name type="scientific">Candidatus Portnoybacteria bacterium RBG_19FT_COMBO_36_7</name>
    <dbReference type="NCBI Taxonomy" id="1801992"/>
    <lineage>
        <taxon>Bacteria</taxon>
        <taxon>Candidatus Portnoyibacteriota</taxon>
    </lineage>
</organism>
<dbReference type="InterPro" id="IPR036615">
    <property type="entry name" value="Mur_ligase_C_dom_sf"/>
</dbReference>
<evidence type="ECO:0000313" key="7">
    <source>
        <dbReference type="Proteomes" id="UP000179099"/>
    </source>
</evidence>
<dbReference type="SUPFAM" id="SSF53623">
    <property type="entry name" value="MurD-like peptide ligases, catalytic domain"/>
    <property type="match status" value="1"/>
</dbReference>
<evidence type="ECO:0000256" key="2">
    <source>
        <dbReference type="ARBA" id="ARBA00022741"/>
    </source>
</evidence>
<dbReference type="Gene3D" id="3.40.1190.10">
    <property type="entry name" value="Mur-like, catalytic domain"/>
    <property type="match status" value="1"/>
</dbReference>
<name>A0A1G2F858_9BACT</name>
<protein>
    <recommendedName>
        <fullName evidence="8">UDP-N-acetylmuramoyl-tripeptide--D-alanyl-D-alanine ligase</fullName>
    </recommendedName>
</protein>